<organism evidence="1">
    <name type="scientific">Anguilla anguilla</name>
    <name type="common">European freshwater eel</name>
    <name type="synonym">Muraena anguilla</name>
    <dbReference type="NCBI Taxonomy" id="7936"/>
    <lineage>
        <taxon>Eukaryota</taxon>
        <taxon>Metazoa</taxon>
        <taxon>Chordata</taxon>
        <taxon>Craniata</taxon>
        <taxon>Vertebrata</taxon>
        <taxon>Euteleostomi</taxon>
        <taxon>Actinopterygii</taxon>
        <taxon>Neopterygii</taxon>
        <taxon>Teleostei</taxon>
        <taxon>Anguilliformes</taxon>
        <taxon>Anguillidae</taxon>
        <taxon>Anguilla</taxon>
    </lineage>
</organism>
<reference evidence="1" key="2">
    <citation type="journal article" date="2015" name="Fish Shellfish Immunol.">
        <title>Early steps in the European eel (Anguilla anguilla)-Vibrio vulnificus interaction in the gills: Role of the RtxA13 toxin.</title>
        <authorList>
            <person name="Callol A."/>
            <person name="Pajuelo D."/>
            <person name="Ebbesson L."/>
            <person name="Teles M."/>
            <person name="MacKenzie S."/>
            <person name="Amaro C."/>
        </authorList>
    </citation>
    <scope>NUCLEOTIDE SEQUENCE</scope>
</reference>
<evidence type="ECO:0000313" key="1">
    <source>
        <dbReference type="EMBL" id="JAH17310.1"/>
    </source>
</evidence>
<reference evidence="1" key="1">
    <citation type="submission" date="2014-11" db="EMBL/GenBank/DDBJ databases">
        <authorList>
            <person name="Amaro Gonzalez C."/>
        </authorList>
    </citation>
    <scope>NUCLEOTIDE SEQUENCE</scope>
</reference>
<proteinExistence type="predicted"/>
<dbReference type="EMBL" id="GBXM01091267">
    <property type="protein sequence ID" value="JAH17310.1"/>
    <property type="molecule type" value="Transcribed_RNA"/>
</dbReference>
<sequence length="76" mass="9063">MHILQFDLKQEKHQDSYSKTSLIIKSIYYCKLPSSINVQTVIRAFLTLDFRRGELESIFSKRHKREFQLTSVQQTI</sequence>
<protein>
    <submittedName>
        <fullName evidence="1">Uncharacterized protein</fullName>
    </submittedName>
</protein>
<dbReference type="AlphaFoldDB" id="A0A0E9QLX3"/>
<accession>A0A0E9QLX3</accession>
<name>A0A0E9QLX3_ANGAN</name>